<dbReference type="Gene3D" id="1.10.10.10">
    <property type="entry name" value="Winged helix-like DNA-binding domain superfamily/Winged helix DNA-binding domain"/>
    <property type="match status" value="1"/>
</dbReference>
<comment type="caution">
    <text evidence="1">The sequence shown here is derived from an EMBL/GenBank/DDBJ whole genome shotgun (WGS) entry which is preliminary data.</text>
</comment>
<reference evidence="1 2" key="1">
    <citation type="submission" date="2019-12" db="EMBL/GenBank/DDBJ databases">
        <title>Genomic-based taxomic classification of the family Erythrobacteraceae.</title>
        <authorList>
            <person name="Xu L."/>
        </authorList>
    </citation>
    <scope>NUCLEOTIDE SEQUENCE [LARGE SCALE GENOMIC DNA]</scope>
    <source>
        <strain evidence="1 2">DSM 16225</strain>
    </source>
</reference>
<proteinExistence type="predicted"/>
<evidence type="ECO:0000313" key="2">
    <source>
        <dbReference type="Proteomes" id="UP000444185"/>
    </source>
</evidence>
<sequence>MKKILSQFAAAFGQAGIQVFTVEGRIIIHLISNGESRIKELLLASGSSYRGFYLALERLKAKGIVTSELDPHDRRARRIKLTQHDATRKLDELA</sequence>
<evidence type="ECO:0000313" key="1">
    <source>
        <dbReference type="EMBL" id="MXO51588.1"/>
    </source>
</evidence>
<dbReference type="InterPro" id="IPR036390">
    <property type="entry name" value="WH_DNA-bd_sf"/>
</dbReference>
<evidence type="ECO:0008006" key="3">
    <source>
        <dbReference type="Google" id="ProtNLM"/>
    </source>
</evidence>
<name>A0A844Y3B8_9SPHN</name>
<dbReference type="InterPro" id="IPR036388">
    <property type="entry name" value="WH-like_DNA-bd_sf"/>
</dbReference>
<protein>
    <recommendedName>
        <fullName evidence="3">HTH marR-type domain-containing protein</fullName>
    </recommendedName>
</protein>
<dbReference type="SUPFAM" id="SSF46785">
    <property type="entry name" value="Winged helix' DNA-binding domain"/>
    <property type="match status" value="1"/>
</dbReference>
<gene>
    <name evidence="1" type="ORF">GRI42_09775</name>
</gene>
<accession>A0A844Y3B8</accession>
<keyword evidence="2" id="KW-1185">Reference proteome</keyword>
<dbReference type="OrthoDB" id="7408868at2"/>
<dbReference type="RefSeq" id="WP_160608310.1">
    <property type="nucleotide sequence ID" value="NZ_JAHVHS010000005.1"/>
</dbReference>
<dbReference type="Proteomes" id="UP000444185">
    <property type="component" value="Unassembled WGS sequence"/>
</dbReference>
<dbReference type="EMBL" id="WTYF01000004">
    <property type="protein sequence ID" value="MXO51588.1"/>
    <property type="molecule type" value="Genomic_DNA"/>
</dbReference>
<dbReference type="AlphaFoldDB" id="A0A844Y3B8"/>
<organism evidence="1 2">
    <name type="scientific">Qipengyuania gaetbuli</name>
    <dbReference type="NCBI Taxonomy" id="266952"/>
    <lineage>
        <taxon>Bacteria</taxon>
        <taxon>Pseudomonadati</taxon>
        <taxon>Pseudomonadota</taxon>
        <taxon>Alphaproteobacteria</taxon>
        <taxon>Sphingomonadales</taxon>
        <taxon>Erythrobacteraceae</taxon>
        <taxon>Qipengyuania</taxon>
    </lineage>
</organism>